<organism evidence="1 2">
    <name type="scientific">Microcystis panniformis FACHB-1757</name>
    <dbReference type="NCBI Taxonomy" id="1638788"/>
    <lineage>
        <taxon>Bacteria</taxon>
        <taxon>Bacillati</taxon>
        <taxon>Cyanobacteriota</taxon>
        <taxon>Cyanophyceae</taxon>
        <taxon>Oscillatoriophycideae</taxon>
        <taxon>Chroococcales</taxon>
        <taxon>Microcystaceae</taxon>
        <taxon>Microcystis</taxon>
    </lineage>
</organism>
<evidence type="ECO:0000313" key="2">
    <source>
        <dbReference type="Proteomes" id="UP000068167"/>
    </source>
</evidence>
<proteinExistence type="predicted"/>
<evidence type="ECO:0000313" key="1">
    <source>
        <dbReference type="EMBL" id="AKV71002.1"/>
    </source>
</evidence>
<dbReference type="AlphaFoldDB" id="A0A0K1SA47"/>
<protein>
    <submittedName>
        <fullName evidence="1">Uncharacterized protein</fullName>
    </submittedName>
</protein>
<dbReference type="Proteomes" id="UP000068167">
    <property type="component" value="Chromosome"/>
</dbReference>
<reference evidence="1 2" key="1">
    <citation type="journal article" date="2016" name="Stand. Genomic Sci.">
        <title>Complete genome sequence and genomic characterization of Microcystis panniformis FACHB 1757 by third-generation sequencing.</title>
        <authorList>
            <person name="Zhang J.Y."/>
            <person name="Guan R."/>
            <person name="Zhang H.J."/>
            <person name="Li H."/>
            <person name="Xiao P."/>
            <person name="Yu G.L."/>
            <person name="Du L."/>
            <person name="Cao D.M."/>
            <person name="Zhu B.C."/>
            <person name="Li R.H."/>
            <person name="Lu Z.H."/>
        </authorList>
    </citation>
    <scope>NUCLEOTIDE SEQUENCE [LARGE SCALE GENOMIC DNA]</scope>
    <source>
        <strain evidence="1 2">FACHB-1757</strain>
    </source>
</reference>
<sequence>MYTGLGKLSIQSEKWRSGVVMFLNVKFCYEIQHFWLSWHLVC</sequence>
<keyword evidence="2" id="KW-1185">Reference proteome</keyword>
<gene>
    <name evidence="1" type="ORF">VL20_6240</name>
</gene>
<dbReference type="KEGG" id="mpk:VL20_6240"/>
<name>A0A0K1SA47_9CHRO</name>
<accession>A0A0K1SA47</accession>
<dbReference type="EMBL" id="CP011339">
    <property type="protein sequence ID" value="AKV71002.1"/>
    <property type="molecule type" value="Genomic_DNA"/>
</dbReference>